<dbReference type="Pfam" id="PF13328">
    <property type="entry name" value="HD_4"/>
    <property type="match status" value="1"/>
</dbReference>
<dbReference type="GO" id="GO:0008728">
    <property type="term" value="F:GTP diphosphokinase activity"/>
    <property type="evidence" value="ECO:0007669"/>
    <property type="project" value="UniProtKB-EC"/>
</dbReference>
<feature type="domain" description="HD" evidence="7">
    <location>
        <begin position="43"/>
        <end position="142"/>
    </location>
</feature>
<dbReference type="CDD" id="cd00077">
    <property type="entry name" value="HDc"/>
    <property type="match status" value="1"/>
</dbReference>
<dbReference type="Gene3D" id="3.30.70.260">
    <property type="match status" value="1"/>
</dbReference>
<dbReference type="PROSITE" id="PS51880">
    <property type="entry name" value="TGS"/>
    <property type="match status" value="1"/>
</dbReference>
<evidence type="ECO:0000259" key="7">
    <source>
        <dbReference type="PROSITE" id="PS51831"/>
    </source>
</evidence>
<protein>
    <recommendedName>
        <fullName evidence="2">GTP diphosphokinase</fullName>
        <ecNumber evidence="2">2.7.6.5</ecNumber>
    </recommendedName>
</protein>
<dbReference type="PANTHER" id="PTHR21262:SF31">
    <property type="entry name" value="GTP PYROPHOSPHOKINASE"/>
    <property type="match status" value="1"/>
</dbReference>
<dbReference type="Gene3D" id="3.10.20.30">
    <property type="match status" value="1"/>
</dbReference>
<dbReference type="Pfam" id="PF02824">
    <property type="entry name" value="TGS"/>
    <property type="match status" value="1"/>
</dbReference>
<dbReference type="CDD" id="cd01668">
    <property type="entry name" value="TGS_RSH"/>
    <property type="match status" value="1"/>
</dbReference>
<dbReference type="PROSITE" id="PS51671">
    <property type="entry name" value="ACT"/>
    <property type="match status" value="1"/>
</dbReference>
<dbReference type="InterPro" id="IPR033655">
    <property type="entry name" value="TGS_RelA/SpoT"/>
</dbReference>
<comment type="similarity">
    <text evidence="4">Belongs to the relA/spoT family.</text>
</comment>
<evidence type="ECO:0000259" key="8">
    <source>
        <dbReference type="PROSITE" id="PS51880"/>
    </source>
</evidence>
<dbReference type="Pfam" id="PF13291">
    <property type="entry name" value="ACT_4"/>
    <property type="match status" value="1"/>
</dbReference>
<evidence type="ECO:0000256" key="3">
    <source>
        <dbReference type="ARBA" id="ARBA00048244"/>
    </source>
</evidence>
<name>A0ABS2NLT9_9FIRM</name>
<dbReference type="CDD" id="cd05399">
    <property type="entry name" value="NT_Rel-Spo_like"/>
    <property type="match status" value="1"/>
</dbReference>
<dbReference type="InterPro" id="IPR004095">
    <property type="entry name" value="TGS"/>
</dbReference>
<proteinExistence type="inferred from homology"/>
<accession>A0ABS2NLT9</accession>
<keyword evidence="10" id="KW-1185">Reference proteome</keyword>
<dbReference type="Pfam" id="PF19296">
    <property type="entry name" value="RelA_AH_RIS"/>
    <property type="match status" value="1"/>
</dbReference>
<dbReference type="PANTHER" id="PTHR21262">
    <property type="entry name" value="GUANOSINE-3',5'-BIS DIPHOSPHATE 3'-PYROPHOSPHOHYDROLASE"/>
    <property type="match status" value="1"/>
</dbReference>
<reference evidence="9 10" key="1">
    <citation type="submission" date="2021-01" db="EMBL/GenBank/DDBJ databases">
        <title>Genomic Encyclopedia of Type Strains, Phase IV (KMG-IV): sequencing the most valuable type-strain genomes for metagenomic binning, comparative biology and taxonomic classification.</title>
        <authorList>
            <person name="Goeker M."/>
        </authorList>
    </citation>
    <scope>NUCLEOTIDE SEQUENCE [LARGE SCALE GENOMIC DNA]</scope>
    <source>
        <strain evidence="9 10">DSM 25890</strain>
    </source>
</reference>
<dbReference type="SUPFAM" id="SSF109604">
    <property type="entry name" value="HD-domain/PDEase-like"/>
    <property type="match status" value="1"/>
</dbReference>
<feature type="domain" description="ACT" evidence="6">
    <location>
        <begin position="657"/>
        <end position="731"/>
    </location>
</feature>
<dbReference type="Pfam" id="PF04607">
    <property type="entry name" value="RelA_SpoT"/>
    <property type="match status" value="1"/>
</dbReference>
<dbReference type="InterPro" id="IPR003607">
    <property type="entry name" value="HD/PDEase_dom"/>
</dbReference>
<dbReference type="Proteomes" id="UP001314796">
    <property type="component" value="Unassembled WGS sequence"/>
</dbReference>
<dbReference type="PROSITE" id="PS51831">
    <property type="entry name" value="HD"/>
    <property type="match status" value="1"/>
</dbReference>
<keyword evidence="9" id="KW-0808">Transferase</keyword>
<dbReference type="InterPro" id="IPR045600">
    <property type="entry name" value="RelA/SpoT_AH_RIS"/>
</dbReference>
<evidence type="ECO:0000313" key="9">
    <source>
        <dbReference type="EMBL" id="MBM7613894.1"/>
    </source>
</evidence>
<dbReference type="InterPro" id="IPR012676">
    <property type="entry name" value="TGS-like"/>
</dbReference>
<dbReference type="NCBIfam" id="TIGR00691">
    <property type="entry name" value="spoT_relA"/>
    <property type="match status" value="1"/>
</dbReference>
<evidence type="ECO:0000259" key="6">
    <source>
        <dbReference type="PROSITE" id="PS51671"/>
    </source>
</evidence>
<feature type="domain" description="TGS" evidence="8">
    <location>
        <begin position="385"/>
        <end position="446"/>
    </location>
</feature>
<sequence>MKENLIAMIKDINPQCDVDLIDRAYHFAENAHEGQFRKSGEPYFIHPVEVAKILIELKLDSSTVAAALLHDVIEDTEYSFEEIKQHFGEEIAVLVEGVTKLTRMSFESKEERQAENLRKMFVAMAKDIRVILIKLADRLHNMRTLKYQSDEKKKEKAMETLEIYAPIAHRLGISKVKWELEDLCLRYIDPEGYYDLVERVAIKRKDREMFINQVINSLHEKLDEFSIEGEISGRPKHFYSIYRKMVYQGKSFDEIFDFLAVRVIVDNIKDCYGVLGVVHTMWKPIPGRFKDYIAMPKPNMYQSIHTTVIGPKGEPVEIQIRTHEMHQISEYGIAAHWKYKEGKTTDNPKKLGDKLTWVGQMLELEKETKDPKEFMESLKVDLLTNEVFVFTPKGEVINLPTGSTPIDFAYRIHSDIGNKCVGSKIDGRIVPLDYKLKNGNIVEILTSSNSNGPSRDWLKIVKSSQAKNKIRQWFKKERREENIDKGQEILEREIRRQGLQQPEVAQTKLLNTIAKRLGLNSEVDLYAAVGYGGITLSQILPKIREVIKKENVKKETVAELMEKDVAPQEKPQENKEKNKKNKQGQGVSVKGIDSIMVRFARCCNPVPGDDIVGYITRGRGVSVHLKDCPNLMSTIESIDRLIEVNWDTTKPRSFQAEIQIRAYDKKGLLSEITKVITESKITVNALNARTNKEKLAVLNLTVEIDDINQLDKIMQKFRGMKEVLDVHRVTT</sequence>
<dbReference type="InterPro" id="IPR043519">
    <property type="entry name" value="NT_sf"/>
</dbReference>
<evidence type="ECO:0000256" key="1">
    <source>
        <dbReference type="ARBA" id="ARBA00004976"/>
    </source>
</evidence>
<dbReference type="InterPro" id="IPR004811">
    <property type="entry name" value="RelA/Spo_fam"/>
</dbReference>
<dbReference type="InterPro" id="IPR006674">
    <property type="entry name" value="HD_domain"/>
</dbReference>
<dbReference type="SUPFAM" id="SSF81301">
    <property type="entry name" value="Nucleotidyltransferase"/>
    <property type="match status" value="1"/>
</dbReference>
<dbReference type="InterPro" id="IPR012675">
    <property type="entry name" value="Beta-grasp_dom_sf"/>
</dbReference>
<gene>
    <name evidence="9" type="ORF">JOC73_000403</name>
</gene>
<dbReference type="SMART" id="SM00471">
    <property type="entry name" value="HDc"/>
    <property type="match status" value="1"/>
</dbReference>
<dbReference type="EC" id="2.7.6.5" evidence="2"/>
<organism evidence="9 10">
    <name type="scientific">Alkaliphilus hydrothermalis</name>
    <dbReference type="NCBI Taxonomy" id="1482730"/>
    <lineage>
        <taxon>Bacteria</taxon>
        <taxon>Bacillati</taxon>
        <taxon>Bacillota</taxon>
        <taxon>Clostridia</taxon>
        <taxon>Peptostreptococcales</taxon>
        <taxon>Natronincolaceae</taxon>
        <taxon>Alkaliphilus</taxon>
    </lineage>
</organism>
<dbReference type="SUPFAM" id="SSF81271">
    <property type="entry name" value="TGS-like"/>
    <property type="match status" value="1"/>
</dbReference>
<dbReference type="InterPro" id="IPR002912">
    <property type="entry name" value="ACT_dom"/>
</dbReference>
<feature type="region of interest" description="Disordered" evidence="5">
    <location>
        <begin position="562"/>
        <end position="586"/>
    </location>
</feature>
<dbReference type="SUPFAM" id="SSF55021">
    <property type="entry name" value="ACT-like"/>
    <property type="match status" value="1"/>
</dbReference>
<dbReference type="EMBL" id="JAFBEE010000002">
    <property type="protein sequence ID" value="MBM7613894.1"/>
    <property type="molecule type" value="Genomic_DNA"/>
</dbReference>
<dbReference type="SMART" id="SM00954">
    <property type="entry name" value="RelA_SpoT"/>
    <property type="match status" value="1"/>
</dbReference>
<comment type="pathway">
    <text evidence="1">Purine metabolism; ppGpp biosynthesis; ppGpp from GTP: step 1/2.</text>
</comment>
<dbReference type="Gene3D" id="1.10.3210.10">
    <property type="entry name" value="Hypothetical protein af1432"/>
    <property type="match status" value="1"/>
</dbReference>
<feature type="compositionally biased region" description="Basic and acidic residues" evidence="5">
    <location>
        <begin position="562"/>
        <end position="576"/>
    </location>
</feature>
<evidence type="ECO:0000256" key="5">
    <source>
        <dbReference type="SAM" id="MobiDB-lite"/>
    </source>
</evidence>
<comment type="caution">
    <text evidence="9">The sequence shown here is derived from an EMBL/GenBank/DDBJ whole genome shotgun (WGS) entry which is preliminary data.</text>
</comment>
<comment type="catalytic activity">
    <reaction evidence="3">
        <text>GTP + ATP = guanosine 3'-diphosphate 5'-triphosphate + AMP</text>
        <dbReference type="Rhea" id="RHEA:22088"/>
        <dbReference type="ChEBI" id="CHEBI:30616"/>
        <dbReference type="ChEBI" id="CHEBI:37565"/>
        <dbReference type="ChEBI" id="CHEBI:142410"/>
        <dbReference type="ChEBI" id="CHEBI:456215"/>
        <dbReference type="EC" id="2.7.6.5"/>
    </reaction>
</comment>
<evidence type="ECO:0000256" key="4">
    <source>
        <dbReference type="RuleBase" id="RU003847"/>
    </source>
</evidence>
<comment type="function">
    <text evidence="4">In eubacteria ppGpp (guanosine 3'-diphosphate 5'-diphosphate) is a mediator of the stringent response that coordinates a variety of cellular activities in response to changes in nutritional abundance.</text>
</comment>
<evidence type="ECO:0000313" key="10">
    <source>
        <dbReference type="Proteomes" id="UP001314796"/>
    </source>
</evidence>
<dbReference type="InterPro" id="IPR045865">
    <property type="entry name" value="ACT-like_dom_sf"/>
</dbReference>
<evidence type="ECO:0000256" key="2">
    <source>
        <dbReference type="ARBA" id="ARBA00013251"/>
    </source>
</evidence>
<dbReference type="InterPro" id="IPR007685">
    <property type="entry name" value="RelA_SpoT"/>
</dbReference>
<dbReference type="CDD" id="cd04876">
    <property type="entry name" value="ACT_RelA-SpoT"/>
    <property type="match status" value="1"/>
</dbReference>
<dbReference type="RefSeq" id="WP_204400181.1">
    <property type="nucleotide sequence ID" value="NZ_JAFBEE010000002.1"/>
</dbReference>
<dbReference type="Gene3D" id="3.30.460.10">
    <property type="entry name" value="Beta Polymerase, domain 2"/>
    <property type="match status" value="1"/>
</dbReference>